<sequence length="245" mass="28369">MLKRLIGIIIPLLTCCSLFAQDYILFENIYLEPINGQTTKLVQGVKKHNAKYHDGVNGPKAYLFFVWTGEYSGQYVWVKGPIKWSDLDGAAGEAHTKDWEMNVDKYGRSHNIQYFLRDEDLTYNPNNETVGENVLIRTFDVNNKSEDMPAVRGAIKLIKETLEKMNSNVARRVYRNEFRTFDRRDISLVYPFQSWEKFEGPNALPPGTGRAFEEYNGEGSLRKLLLDVWDKHTDGWSDEVRTMVK</sequence>
<organism evidence="1">
    <name type="scientific">marine metagenome</name>
    <dbReference type="NCBI Taxonomy" id="408172"/>
    <lineage>
        <taxon>unclassified sequences</taxon>
        <taxon>metagenomes</taxon>
        <taxon>ecological metagenomes</taxon>
    </lineage>
</organism>
<name>A0A382V060_9ZZZZ</name>
<proteinExistence type="predicted"/>
<dbReference type="EMBL" id="UINC01148185">
    <property type="protein sequence ID" value="SVD39926.1"/>
    <property type="molecule type" value="Genomic_DNA"/>
</dbReference>
<reference evidence="1" key="1">
    <citation type="submission" date="2018-05" db="EMBL/GenBank/DDBJ databases">
        <authorList>
            <person name="Lanie J.A."/>
            <person name="Ng W.-L."/>
            <person name="Kazmierczak K.M."/>
            <person name="Andrzejewski T.M."/>
            <person name="Davidsen T.M."/>
            <person name="Wayne K.J."/>
            <person name="Tettelin H."/>
            <person name="Glass J.I."/>
            <person name="Rusch D."/>
            <person name="Podicherti R."/>
            <person name="Tsui H.-C.T."/>
            <person name="Winkler M.E."/>
        </authorList>
    </citation>
    <scope>NUCLEOTIDE SEQUENCE</scope>
</reference>
<accession>A0A382V060</accession>
<gene>
    <name evidence="1" type="ORF">METZ01_LOCUS392780</name>
</gene>
<evidence type="ECO:0000313" key="1">
    <source>
        <dbReference type="EMBL" id="SVD39926.1"/>
    </source>
</evidence>
<dbReference type="AlphaFoldDB" id="A0A382V060"/>
<protein>
    <submittedName>
        <fullName evidence="1">Uncharacterized protein</fullName>
    </submittedName>
</protein>